<evidence type="ECO:0000313" key="1">
    <source>
        <dbReference type="EMBL" id="KRM97044.1"/>
    </source>
</evidence>
<dbReference type="EMBL" id="AYYI01000049">
    <property type="protein sequence ID" value="KRM97044.1"/>
    <property type="molecule type" value="Genomic_DNA"/>
</dbReference>
<dbReference type="Proteomes" id="UP000051638">
    <property type="component" value="Unassembled WGS sequence"/>
</dbReference>
<accession>A0A0R2D532</accession>
<gene>
    <name evidence="1" type="ORF">FC24_GL001818</name>
</gene>
<reference evidence="1 2" key="1">
    <citation type="journal article" date="2015" name="Genome Announc.">
        <title>Expanding the biotechnology potential of lactobacilli through comparative genomics of 213 strains and associated genera.</title>
        <authorList>
            <person name="Sun Z."/>
            <person name="Harris H.M."/>
            <person name="McCann A."/>
            <person name="Guo C."/>
            <person name="Argimon S."/>
            <person name="Zhang W."/>
            <person name="Yang X."/>
            <person name="Jeffery I.B."/>
            <person name="Cooney J.C."/>
            <person name="Kagawa T.F."/>
            <person name="Liu W."/>
            <person name="Song Y."/>
            <person name="Salvetti E."/>
            <person name="Wrobel A."/>
            <person name="Rasinkangas P."/>
            <person name="Parkhill J."/>
            <person name="Rea M.C."/>
            <person name="O'Sullivan O."/>
            <person name="Ritari J."/>
            <person name="Douillard F.P."/>
            <person name="Paul Ross R."/>
            <person name="Yang R."/>
            <person name="Briner A.E."/>
            <person name="Felis G.E."/>
            <person name="de Vos W.M."/>
            <person name="Barrangou R."/>
            <person name="Klaenhammer T.R."/>
            <person name="Caufield P.W."/>
            <person name="Cui Y."/>
            <person name="Zhang H."/>
            <person name="O'Toole P.W."/>
        </authorList>
    </citation>
    <scope>NUCLEOTIDE SEQUENCE [LARGE SCALE GENOMIC DNA]</scope>
    <source>
        <strain evidence="1 2">DSM 20253</strain>
    </source>
</reference>
<organism evidence="1 2">
    <name type="scientific">Loigolactobacillus rennini DSM 20253</name>
    <dbReference type="NCBI Taxonomy" id="1423796"/>
    <lineage>
        <taxon>Bacteria</taxon>
        <taxon>Bacillati</taxon>
        <taxon>Bacillota</taxon>
        <taxon>Bacilli</taxon>
        <taxon>Lactobacillales</taxon>
        <taxon>Lactobacillaceae</taxon>
        <taxon>Loigolactobacillus</taxon>
    </lineage>
</organism>
<proteinExistence type="predicted"/>
<keyword evidence="2" id="KW-1185">Reference proteome</keyword>
<dbReference type="AlphaFoldDB" id="A0A0R2D532"/>
<name>A0A0R2D532_9LACO</name>
<sequence length="51" mass="5700">MATKIAAMTLLWHPLNSRPLRLFLGGAGLSQWQCGQYIAVPAKTLEKMRET</sequence>
<dbReference type="STRING" id="1423796.FC24_GL001818"/>
<evidence type="ECO:0000313" key="2">
    <source>
        <dbReference type="Proteomes" id="UP000051638"/>
    </source>
</evidence>
<comment type="caution">
    <text evidence="1">The sequence shown here is derived from an EMBL/GenBank/DDBJ whole genome shotgun (WGS) entry which is preliminary data.</text>
</comment>
<protein>
    <submittedName>
        <fullName evidence="1">Uncharacterized protein</fullName>
    </submittedName>
</protein>